<reference evidence="1" key="2">
    <citation type="submission" date="2022-01" db="EMBL/GenBank/DDBJ databases">
        <authorList>
            <person name="Yamashiro T."/>
            <person name="Shiraishi A."/>
            <person name="Satake H."/>
            <person name="Nakayama K."/>
        </authorList>
    </citation>
    <scope>NUCLEOTIDE SEQUENCE</scope>
</reference>
<accession>A0ABQ5DWU9</accession>
<name>A0ABQ5DWU9_9ASTR</name>
<proteinExistence type="predicted"/>
<comment type="caution">
    <text evidence="1">The sequence shown here is derived from an EMBL/GenBank/DDBJ whole genome shotgun (WGS) entry which is preliminary data.</text>
</comment>
<evidence type="ECO:0000313" key="2">
    <source>
        <dbReference type="Proteomes" id="UP001151760"/>
    </source>
</evidence>
<reference evidence="1" key="1">
    <citation type="journal article" date="2022" name="Int. J. Mol. Sci.">
        <title>Draft Genome of Tanacetum Coccineum: Genomic Comparison of Closely Related Tanacetum-Family Plants.</title>
        <authorList>
            <person name="Yamashiro T."/>
            <person name="Shiraishi A."/>
            <person name="Nakayama K."/>
            <person name="Satake H."/>
        </authorList>
    </citation>
    <scope>NUCLEOTIDE SEQUENCE</scope>
</reference>
<dbReference type="EMBL" id="BQNB010015751">
    <property type="protein sequence ID" value="GJT43685.1"/>
    <property type="molecule type" value="Genomic_DNA"/>
</dbReference>
<keyword evidence="2" id="KW-1185">Reference proteome</keyword>
<sequence length="92" mass="10641">MAFLHTKPSIVPSLSSSNHLFASPVSDRGNIIRQTASFSLLLGLKDFKMILRVTTAQLQLLEEFMLTEIRSKTYQRRDKDCLENKNTYEDKY</sequence>
<evidence type="ECO:0000313" key="1">
    <source>
        <dbReference type="EMBL" id="GJT43685.1"/>
    </source>
</evidence>
<protein>
    <submittedName>
        <fullName evidence="1">Uncharacterized protein</fullName>
    </submittedName>
</protein>
<dbReference type="Proteomes" id="UP001151760">
    <property type="component" value="Unassembled WGS sequence"/>
</dbReference>
<organism evidence="1 2">
    <name type="scientific">Tanacetum coccineum</name>
    <dbReference type="NCBI Taxonomy" id="301880"/>
    <lineage>
        <taxon>Eukaryota</taxon>
        <taxon>Viridiplantae</taxon>
        <taxon>Streptophyta</taxon>
        <taxon>Embryophyta</taxon>
        <taxon>Tracheophyta</taxon>
        <taxon>Spermatophyta</taxon>
        <taxon>Magnoliopsida</taxon>
        <taxon>eudicotyledons</taxon>
        <taxon>Gunneridae</taxon>
        <taxon>Pentapetalae</taxon>
        <taxon>asterids</taxon>
        <taxon>campanulids</taxon>
        <taxon>Asterales</taxon>
        <taxon>Asteraceae</taxon>
        <taxon>Asteroideae</taxon>
        <taxon>Anthemideae</taxon>
        <taxon>Anthemidinae</taxon>
        <taxon>Tanacetum</taxon>
    </lineage>
</organism>
<gene>
    <name evidence="1" type="ORF">Tco_0952400</name>
</gene>